<protein>
    <submittedName>
        <fullName evidence="1">Uncharacterized protein</fullName>
    </submittedName>
</protein>
<evidence type="ECO:0000313" key="1">
    <source>
        <dbReference type="EMBL" id="MPM35254.1"/>
    </source>
</evidence>
<proteinExistence type="predicted"/>
<gene>
    <name evidence="1" type="ORF">SDC9_81844</name>
</gene>
<dbReference type="AlphaFoldDB" id="A0A644ZBI4"/>
<organism evidence="1">
    <name type="scientific">bioreactor metagenome</name>
    <dbReference type="NCBI Taxonomy" id="1076179"/>
    <lineage>
        <taxon>unclassified sequences</taxon>
        <taxon>metagenomes</taxon>
        <taxon>ecological metagenomes</taxon>
    </lineage>
</organism>
<comment type="caution">
    <text evidence="1">The sequence shown here is derived from an EMBL/GenBank/DDBJ whole genome shotgun (WGS) entry which is preliminary data.</text>
</comment>
<reference evidence="1" key="1">
    <citation type="submission" date="2019-08" db="EMBL/GenBank/DDBJ databases">
        <authorList>
            <person name="Kucharzyk K."/>
            <person name="Murdoch R.W."/>
            <person name="Higgins S."/>
            <person name="Loffler F."/>
        </authorList>
    </citation>
    <scope>NUCLEOTIDE SEQUENCE</scope>
</reference>
<name>A0A644ZBI4_9ZZZZ</name>
<sequence length="281" mass="31837">MNHRINCIKRHILIYFTIIICFGCIDEDVSTCPDFGKYPIELNDDNSLLNLDLKGTLSVLYDGKQIEHRATTKAQNSCILYLNQKLSLFPGNYKLIMVSGSKNPSIKGDSIALKNGQLLFRADSTYMVAKKRVNSLDIRFKPLFALITASCSLDDSNYILKETSISPPDDYGIYSNLRTNQTILSEVSGEFFIVMTKGEGENVRFTSVPAKEGVLIRFRFKLESIKDGSQVVLYSGFYLQQKLLPGNILNLRFLLTPNRVVLSGYSLKPWNEIEFENIIFI</sequence>
<accession>A0A644ZBI4</accession>
<dbReference type="EMBL" id="VSSQ01007225">
    <property type="protein sequence ID" value="MPM35254.1"/>
    <property type="molecule type" value="Genomic_DNA"/>
</dbReference>